<name>A0A7E4UNE0_PANRE</name>
<reference evidence="2" key="1">
    <citation type="journal article" date="2013" name="Genetics">
        <title>The draft genome and transcriptome of Panagrellus redivivus are shaped by the harsh demands of a free-living lifestyle.</title>
        <authorList>
            <person name="Srinivasan J."/>
            <person name="Dillman A.R."/>
            <person name="Macchietto M.G."/>
            <person name="Heikkinen L."/>
            <person name="Lakso M."/>
            <person name="Fracchia K.M."/>
            <person name="Antoshechkin I."/>
            <person name="Mortazavi A."/>
            <person name="Wong G."/>
            <person name="Sternberg P.W."/>
        </authorList>
    </citation>
    <scope>NUCLEOTIDE SEQUENCE [LARGE SCALE GENOMIC DNA]</scope>
    <source>
        <strain evidence="2">MT8872</strain>
    </source>
</reference>
<dbReference type="GO" id="GO:0006303">
    <property type="term" value="P:double-strand break repair via nonhomologous end joining"/>
    <property type="evidence" value="ECO:0007669"/>
    <property type="project" value="TreeGrafter"/>
</dbReference>
<dbReference type="GO" id="GO:0015074">
    <property type="term" value="P:DNA integration"/>
    <property type="evidence" value="ECO:0007669"/>
    <property type="project" value="TreeGrafter"/>
</dbReference>
<evidence type="ECO:0000259" key="1">
    <source>
        <dbReference type="Pfam" id="PF17906"/>
    </source>
</evidence>
<dbReference type="GO" id="GO:0003690">
    <property type="term" value="F:double-stranded DNA binding"/>
    <property type="evidence" value="ECO:0007669"/>
    <property type="project" value="TreeGrafter"/>
</dbReference>
<organism evidence="2 3">
    <name type="scientific">Panagrellus redivivus</name>
    <name type="common">Microworm</name>
    <dbReference type="NCBI Taxonomy" id="6233"/>
    <lineage>
        <taxon>Eukaryota</taxon>
        <taxon>Metazoa</taxon>
        <taxon>Ecdysozoa</taxon>
        <taxon>Nematoda</taxon>
        <taxon>Chromadorea</taxon>
        <taxon>Rhabditida</taxon>
        <taxon>Tylenchina</taxon>
        <taxon>Panagrolaimomorpha</taxon>
        <taxon>Panagrolaimoidea</taxon>
        <taxon>Panagrolaimidae</taxon>
        <taxon>Panagrellus</taxon>
    </lineage>
</organism>
<dbReference type="Pfam" id="PF17906">
    <property type="entry name" value="HTH_48"/>
    <property type="match status" value="1"/>
</dbReference>
<dbReference type="PANTHER" id="PTHR46060">
    <property type="entry name" value="MARINER MOS1 TRANSPOSASE-LIKE PROTEIN"/>
    <property type="match status" value="1"/>
</dbReference>
<dbReference type="Gene3D" id="1.10.10.1450">
    <property type="match status" value="1"/>
</dbReference>
<dbReference type="GO" id="GO:0042800">
    <property type="term" value="F:histone H3K4 methyltransferase activity"/>
    <property type="evidence" value="ECO:0007669"/>
    <property type="project" value="TreeGrafter"/>
</dbReference>
<dbReference type="Pfam" id="PF01359">
    <property type="entry name" value="Transposase_1"/>
    <property type="match status" value="1"/>
</dbReference>
<dbReference type="InterPro" id="IPR041426">
    <property type="entry name" value="Mos1_HTH"/>
</dbReference>
<dbReference type="Gene3D" id="3.30.420.10">
    <property type="entry name" value="Ribonuclease H-like superfamily/Ribonuclease H"/>
    <property type="match status" value="1"/>
</dbReference>
<proteinExistence type="predicted"/>
<dbReference type="AlphaFoldDB" id="A0A7E4UNE0"/>
<evidence type="ECO:0000313" key="3">
    <source>
        <dbReference type="WBParaSite" id="Pan_g10826.t1"/>
    </source>
</evidence>
<accession>A0A7E4UNE0</accession>
<dbReference type="GO" id="GO:0000729">
    <property type="term" value="P:DNA double-strand break processing"/>
    <property type="evidence" value="ECO:0007669"/>
    <property type="project" value="TreeGrafter"/>
</dbReference>
<dbReference type="GO" id="GO:0000793">
    <property type="term" value="C:condensed chromosome"/>
    <property type="evidence" value="ECO:0007669"/>
    <property type="project" value="TreeGrafter"/>
</dbReference>
<dbReference type="GO" id="GO:0044547">
    <property type="term" value="F:DNA topoisomerase binding"/>
    <property type="evidence" value="ECO:0007669"/>
    <property type="project" value="TreeGrafter"/>
</dbReference>
<dbReference type="Gene3D" id="1.10.10.10">
    <property type="entry name" value="Winged helix-like DNA-binding domain superfamily/Winged helix DNA-binding domain"/>
    <property type="match status" value="1"/>
</dbReference>
<dbReference type="PANTHER" id="PTHR46060:SF2">
    <property type="entry name" value="HISTONE-LYSINE N-METHYLTRANSFERASE SETMAR"/>
    <property type="match status" value="1"/>
</dbReference>
<dbReference type="GO" id="GO:0003697">
    <property type="term" value="F:single-stranded DNA binding"/>
    <property type="evidence" value="ECO:0007669"/>
    <property type="project" value="TreeGrafter"/>
</dbReference>
<dbReference type="InterPro" id="IPR001888">
    <property type="entry name" value="Transposase_1"/>
</dbReference>
<evidence type="ECO:0000313" key="2">
    <source>
        <dbReference type="Proteomes" id="UP000492821"/>
    </source>
</evidence>
<dbReference type="GO" id="GO:0044774">
    <property type="term" value="P:mitotic DNA integrity checkpoint signaling"/>
    <property type="evidence" value="ECO:0007669"/>
    <property type="project" value="TreeGrafter"/>
</dbReference>
<reference evidence="3" key="2">
    <citation type="submission" date="2020-10" db="UniProtKB">
        <authorList>
            <consortium name="WormBaseParasite"/>
        </authorList>
    </citation>
    <scope>IDENTIFICATION</scope>
</reference>
<dbReference type="WBParaSite" id="Pan_g10826.t1">
    <property type="protein sequence ID" value="Pan_g10826.t1"/>
    <property type="gene ID" value="Pan_g10826"/>
</dbReference>
<keyword evidence="2" id="KW-1185">Reference proteome</keyword>
<dbReference type="GO" id="GO:0005634">
    <property type="term" value="C:nucleus"/>
    <property type="evidence" value="ECO:0007669"/>
    <property type="project" value="TreeGrafter"/>
</dbReference>
<dbReference type="GO" id="GO:0046975">
    <property type="term" value="F:histone H3K36 methyltransferase activity"/>
    <property type="evidence" value="ECO:0007669"/>
    <property type="project" value="TreeGrafter"/>
</dbReference>
<protein>
    <submittedName>
        <fullName evidence="3">HTH_48 domain-containing protein</fullName>
    </submittedName>
</protein>
<dbReference type="InterPro" id="IPR036397">
    <property type="entry name" value="RNaseH_sf"/>
</dbReference>
<dbReference type="InterPro" id="IPR036388">
    <property type="entry name" value="WH-like_DNA-bd_sf"/>
</dbReference>
<feature type="domain" description="Mos1 transposase HTH" evidence="1">
    <location>
        <begin position="6"/>
        <end position="52"/>
    </location>
</feature>
<dbReference type="GO" id="GO:0035861">
    <property type="term" value="C:site of double-strand break"/>
    <property type="evidence" value="ECO:0007669"/>
    <property type="project" value="TreeGrafter"/>
</dbReference>
<dbReference type="InterPro" id="IPR052709">
    <property type="entry name" value="Transposase-MT_Hybrid"/>
</dbReference>
<dbReference type="GO" id="GO:0031297">
    <property type="term" value="P:replication fork processing"/>
    <property type="evidence" value="ECO:0007669"/>
    <property type="project" value="TreeGrafter"/>
</dbReference>
<dbReference type="GO" id="GO:0000014">
    <property type="term" value="F:single-stranded DNA endodeoxyribonuclease activity"/>
    <property type="evidence" value="ECO:0007669"/>
    <property type="project" value="TreeGrafter"/>
</dbReference>
<sequence length="327" mass="38444">MDRLRLRALIFHEHESGSTSTEATDNINRIYGEGTVTDRTVRNWFKRFNEGETRLEDLPRSGRPLAVDEEALRHELESNPQATTRELASTFNCSNSTIDEYLRRMGFRKVLAQWIPHVLTDRNLEDRVAICTELLERPHRKEFLKSIVTGDESWVFYDNTTRSAYWIPYDAPVPTHPKPDIHRRKVMLSVFWDSEGVLFWELLKPSRTINAEVYIAQIHKLAEAIKEKRRRRVDVCLLHDNARPHKAKVTTKFLEDLGWETVSHPPYSPDLAPSDYHLFRPLKHHLHGKKFDNLDDLETSIDNFFSSQPRSFWQEGIDALPKKWRVY</sequence>
<dbReference type="Proteomes" id="UP000492821">
    <property type="component" value="Unassembled WGS sequence"/>
</dbReference>